<proteinExistence type="inferred from homology"/>
<keyword evidence="4" id="KW-0808">Transferase</keyword>
<evidence type="ECO:0000256" key="3">
    <source>
        <dbReference type="ARBA" id="ARBA00016296"/>
    </source>
</evidence>
<sequence length="204" mass="22497">MSPVTEFLRPLVLFGPSGSGKSTLVGKLLAEFPDKFGFSVSHTTRSPRAGEEDGKAYHFVTREKFLSLVAEGAFIEHAEFSKNLYGTTFQAVRHVADTGRRCILDIDSQGVRNIKKTDLNPTYIFISPPSVAALRQRLLGRGTETEDSIETRLKASVTELQYAREPGVIDLVVVNDDVERAYGLFKKIALGETTEGDLMPELDS</sequence>
<evidence type="ECO:0000256" key="2">
    <source>
        <dbReference type="ARBA" id="ARBA00012961"/>
    </source>
</evidence>
<dbReference type="PROSITE" id="PS00856">
    <property type="entry name" value="GUANYLATE_KINASE_1"/>
    <property type="match status" value="1"/>
</dbReference>
<evidence type="ECO:0000256" key="5">
    <source>
        <dbReference type="ARBA" id="ARBA00022741"/>
    </source>
</evidence>
<organism evidence="10 11">
    <name type="scientific">Sistotremastrum niveocremeum HHB9708</name>
    <dbReference type="NCBI Taxonomy" id="1314777"/>
    <lineage>
        <taxon>Eukaryota</taxon>
        <taxon>Fungi</taxon>
        <taxon>Dikarya</taxon>
        <taxon>Basidiomycota</taxon>
        <taxon>Agaricomycotina</taxon>
        <taxon>Agaricomycetes</taxon>
        <taxon>Sistotremastrales</taxon>
        <taxon>Sistotremastraceae</taxon>
        <taxon>Sertulicium</taxon>
        <taxon>Sertulicium niveocremeum</taxon>
    </lineage>
</organism>
<evidence type="ECO:0000256" key="8">
    <source>
        <dbReference type="ARBA" id="ARBA00030128"/>
    </source>
</evidence>
<dbReference type="SUPFAM" id="SSF52540">
    <property type="entry name" value="P-loop containing nucleoside triphosphate hydrolases"/>
    <property type="match status" value="1"/>
</dbReference>
<feature type="domain" description="Guanylate kinase-like" evidence="9">
    <location>
        <begin position="8"/>
        <end position="190"/>
    </location>
</feature>
<dbReference type="GO" id="GO:0005829">
    <property type="term" value="C:cytosol"/>
    <property type="evidence" value="ECO:0007669"/>
    <property type="project" value="TreeGrafter"/>
</dbReference>
<dbReference type="EMBL" id="KV419419">
    <property type="protein sequence ID" value="KZS90809.1"/>
    <property type="molecule type" value="Genomic_DNA"/>
</dbReference>
<comment type="similarity">
    <text evidence="1">Belongs to the guanylate kinase family.</text>
</comment>
<dbReference type="CDD" id="cd00071">
    <property type="entry name" value="GMPK"/>
    <property type="match status" value="1"/>
</dbReference>
<dbReference type="SMART" id="SM00072">
    <property type="entry name" value="GuKc"/>
    <property type="match status" value="1"/>
</dbReference>
<dbReference type="InterPro" id="IPR027417">
    <property type="entry name" value="P-loop_NTPase"/>
</dbReference>
<dbReference type="InterPro" id="IPR008144">
    <property type="entry name" value="Guanylate_kin-like_dom"/>
</dbReference>
<protein>
    <recommendedName>
        <fullName evidence="3">Guanylate kinase</fullName>
        <ecNumber evidence="2">2.7.4.8</ecNumber>
    </recommendedName>
    <alternativeName>
        <fullName evidence="8">GMP kinase</fullName>
    </alternativeName>
</protein>
<dbReference type="InterPro" id="IPR017665">
    <property type="entry name" value="Guanylate_kinase"/>
</dbReference>
<evidence type="ECO:0000259" key="9">
    <source>
        <dbReference type="PROSITE" id="PS50052"/>
    </source>
</evidence>
<dbReference type="Gene3D" id="3.40.50.300">
    <property type="entry name" value="P-loop containing nucleotide triphosphate hydrolases"/>
    <property type="match status" value="1"/>
</dbReference>
<keyword evidence="11" id="KW-1185">Reference proteome</keyword>
<dbReference type="Proteomes" id="UP000076722">
    <property type="component" value="Unassembled WGS sequence"/>
</dbReference>
<dbReference type="FunFam" id="3.30.63.10:FF:000002">
    <property type="entry name" value="Guanylate kinase 1"/>
    <property type="match status" value="1"/>
</dbReference>
<dbReference type="Gene3D" id="3.30.63.10">
    <property type="entry name" value="Guanylate Kinase phosphate binding domain"/>
    <property type="match status" value="1"/>
</dbReference>
<reference evidence="10 11" key="1">
    <citation type="journal article" date="2016" name="Mol. Biol. Evol.">
        <title>Comparative Genomics of Early-Diverging Mushroom-Forming Fungi Provides Insights into the Origins of Lignocellulose Decay Capabilities.</title>
        <authorList>
            <person name="Nagy L.G."/>
            <person name="Riley R."/>
            <person name="Tritt A."/>
            <person name="Adam C."/>
            <person name="Daum C."/>
            <person name="Floudas D."/>
            <person name="Sun H."/>
            <person name="Yadav J.S."/>
            <person name="Pangilinan J."/>
            <person name="Larsson K.H."/>
            <person name="Matsuura K."/>
            <person name="Barry K."/>
            <person name="Labutti K."/>
            <person name="Kuo R."/>
            <person name="Ohm R.A."/>
            <person name="Bhattacharya S.S."/>
            <person name="Shirouzu T."/>
            <person name="Yoshinaga Y."/>
            <person name="Martin F.M."/>
            <person name="Grigoriev I.V."/>
            <person name="Hibbett D.S."/>
        </authorList>
    </citation>
    <scope>NUCLEOTIDE SEQUENCE [LARGE SCALE GENOMIC DNA]</scope>
    <source>
        <strain evidence="10 11">HHB9708</strain>
    </source>
</reference>
<gene>
    <name evidence="10" type="ORF">SISNIDRAFT_457430</name>
</gene>
<evidence type="ECO:0000256" key="1">
    <source>
        <dbReference type="ARBA" id="ARBA00005790"/>
    </source>
</evidence>
<keyword evidence="7" id="KW-0067">ATP-binding</keyword>
<dbReference type="PANTHER" id="PTHR23117">
    <property type="entry name" value="GUANYLATE KINASE-RELATED"/>
    <property type="match status" value="1"/>
</dbReference>
<keyword evidence="6 10" id="KW-0418">Kinase</keyword>
<dbReference type="InterPro" id="IPR020590">
    <property type="entry name" value="Guanylate_kinase_CS"/>
</dbReference>
<dbReference type="GO" id="GO:0005524">
    <property type="term" value="F:ATP binding"/>
    <property type="evidence" value="ECO:0007669"/>
    <property type="project" value="UniProtKB-KW"/>
</dbReference>
<evidence type="ECO:0000313" key="10">
    <source>
        <dbReference type="EMBL" id="KZS90809.1"/>
    </source>
</evidence>
<dbReference type="STRING" id="1314777.A0A164RRD8"/>
<dbReference type="AlphaFoldDB" id="A0A164RRD8"/>
<keyword evidence="5" id="KW-0547">Nucleotide-binding</keyword>
<dbReference type="OrthoDB" id="6334211at2759"/>
<dbReference type="NCBIfam" id="TIGR03263">
    <property type="entry name" value="guanyl_kin"/>
    <property type="match status" value="1"/>
</dbReference>
<name>A0A164RRD8_9AGAM</name>
<dbReference type="FunFam" id="3.40.50.300:FF:000776">
    <property type="entry name" value="Guanylate kinase 2"/>
    <property type="match status" value="1"/>
</dbReference>
<dbReference type="PANTHER" id="PTHR23117:SF13">
    <property type="entry name" value="GUANYLATE KINASE"/>
    <property type="match status" value="1"/>
</dbReference>
<evidence type="ECO:0000313" key="11">
    <source>
        <dbReference type="Proteomes" id="UP000076722"/>
    </source>
</evidence>
<dbReference type="InterPro" id="IPR008145">
    <property type="entry name" value="GK/Ca_channel_bsu"/>
</dbReference>
<accession>A0A164RRD8</accession>
<evidence type="ECO:0000256" key="6">
    <source>
        <dbReference type="ARBA" id="ARBA00022777"/>
    </source>
</evidence>
<dbReference type="PROSITE" id="PS50052">
    <property type="entry name" value="GUANYLATE_KINASE_2"/>
    <property type="match status" value="1"/>
</dbReference>
<dbReference type="Pfam" id="PF00625">
    <property type="entry name" value="Guanylate_kin"/>
    <property type="match status" value="1"/>
</dbReference>
<evidence type="ECO:0000256" key="4">
    <source>
        <dbReference type="ARBA" id="ARBA00022679"/>
    </source>
</evidence>
<dbReference type="GO" id="GO:0004385">
    <property type="term" value="F:GMP kinase activity"/>
    <property type="evidence" value="ECO:0007669"/>
    <property type="project" value="UniProtKB-EC"/>
</dbReference>
<evidence type="ECO:0000256" key="7">
    <source>
        <dbReference type="ARBA" id="ARBA00022840"/>
    </source>
</evidence>
<dbReference type="EC" id="2.7.4.8" evidence="2"/>